<keyword evidence="2" id="KW-1185">Reference proteome</keyword>
<dbReference type="Proteomes" id="UP001431783">
    <property type="component" value="Unassembled WGS sequence"/>
</dbReference>
<organism evidence="1 2">
    <name type="scientific">Henosepilachna vigintioctopunctata</name>
    <dbReference type="NCBI Taxonomy" id="420089"/>
    <lineage>
        <taxon>Eukaryota</taxon>
        <taxon>Metazoa</taxon>
        <taxon>Ecdysozoa</taxon>
        <taxon>Arthropoda</taxon>
        <taxon>Hexapoda</taxon>
        <taxon>Insecta</taxon>
        <taxon>Pterygota</taxon>
        <taxon>Neoptera</taxon>
        <taxon>Endopterygota</taxon>
        <taxon>Coleoptera</taxon>
        <taxon>Polyphaga</taxon>
        <taxon>Cucujiformia</taxon>
        <taxon>Coccinelloidea</taxon>
        <taxon>Coccinellidae</taxon>
        <taxon>Epilachninae</taxon>
        <taxon>Epilachnini</taxon>
        <taxon>Henosepilachna</taxon>
    </lineage>
</organism>
<accession>A0AAW1UWD5</accession>
<proteinExistence type="predicted"/>
<protein>
    <submittedName>
        <fullName evidence="1">Uncharacterized protein</fullName>
    </submittedName>
</protein>
<feature type="non-terminal residue" evidence="1">
    <location>
        <position position="1"/>
    </location>
</feature>
<sequence length="108" mass="13037">YYPIEMLGDIKEKWHSHLPRLLFYDKTAPFEHQDLIHAQIREEYFIDSFDLNEQKFDNLIDVSESSNYFLFIRIQYRSTRSDKLLPYAKSIIITFDVKYSSHCTSTFI</sequence>
<comment type="caution">
    <text evidence="1">The sequence shown here is derived from an EMBL/GenBank/DDBJ whole genome shotgun (WGS) entry which is preliminary data.</text>
</comment>
<name>A0AAW1UWD5_9CUCU</name>
<reference evidence="1 2" key="1">
    <citation type="submission" date="2023-03" db="EMBL/GenBank/DDBJ databases">
        <title>Genome insight into feeding habits of ladybird beetles.</title>
        <authorList>
            <person name="Li H.-S."/>
            <person name="Huang Y.-H."/>
            <person name="Pang H."/>
        </authorList>
    </citation>
    <scope>NUCLEOTIDE SEQUENCE [LARGE SCALE GENOMIC DNA]</scope>
    <source>
        <strain evidence="1">SYSU_2023b</strain>
        <tissue evidence="1">Whole body</tissue>
    </source>
</reference>
<evidence type="ECO:0000313" key="2">
    <source>
        <dbReference type="Proteomes" id="UP001431783"/>
    </source>
</evidence>
<evidence type="ECO:0000313" key="1">
    <source>
        <dbReference type="EMBL" id="KAK9884267.1"/>
    </source>
</evidence>
<dbReference type="AlphaFoldDB" id="A0AAW1UWD5"/>
<gene>
    <name evidence="1" type="ORF">WA026_005219</name>
</gene>
<dbReference type="EMBL" id="JARQZJ010000092">
    <property type="protein sequence ID" value="KAK9884267.1"/>
    <property type="molecule type" value="Genomic_DNA"/>
</dbReference>